<sequence length="122" mass="13599">MWLRRGGRDGQRGEDAGQQYGEGAVRKRGEDAGREQGSAADGPRITMLGKPGCHLCDEALQVIARVAAEYGAEYTVRDLTMADDEEKLEYWEKIPVVFVDGEEHAHWRVSEPRLRAALDASR</sequence>
<dbReference type="Proteomes" id="UP000240542">
    <property type="component" value="Unassembled WGS sequence"/>
</dbReference>
<organism evidence="2 3">
    <name type="scientific">Murinocardiopsis flavida</name>
    <dbReference type="NCBI Taxonomy" id="645275"/>
    <lineage>
        <taxon>Bacteria</taxon>
        <taxon>Bacillati</taxon>
        <taxon>Actinomycetota</taxon>
        <taxon>Actinomycetes</taxon>
        <taxon>Streptosporangiales</taxon>
        <taxon>Nocardiopsidaceae</taxon>
        <taxon>Murinocardiopsis</taxon>
    </lineage>
</organism>
<gene>
    <name evidence="2" type="ORF">CLV63_103319</name>
</gene>
<dbReference type="Gene3D" id="3.40.30.10">
    <property type="entry name" value="Glutaredoxin"/>
    <property type="match status" value="1"/>
</dbReference>
<dbReference type="OrthoDB" id="8779161at2"/>
<feature type="compositionally biased region" description="Basic and acidic residues" evidence="1">
    <location>
        <begin position="1"/>
        <end position="15"/>
    </location>
</feature>
<evidence type="ECO:0000256" key="1">
    <source>
        <dbReference type="SAM" id="MobiDB-lite"/>
    </source>
</evidence>
<comment type="caution">
    <text evidence="2">The sequence shown here is derived from an EMBL/GenBank/DDBJ whole genome shotgun (WGS) entry which is preliminary data.</text>
</comment>
<dbReference type="InterPro" id="IPR036249">
    <property type="entry name" value="Thioredoxin-like_sf"/>
</dbReference>
<dbReference type="InterPro" id="IPR008554">
    <property type="entry name" value="Glutaredoxin-like"/>
</dbReference>
<dbReference type="EMBL" id="PYGA01000003">
    <property type="protein sequence ID" value="PSK99594.1"/>
    <property type="molecule type" value="Genomic_DNA"/>
</dbReference>
<dbReference type="Pfam" id="PF05768">
    <property type="entry name" value="Glrx-like"/>
    <property type="match status" value="1"/>
</dbReference>
<evidence type="ECO:0000313" key="2">
    <source>
        <dbReference type="EMBL" id="PSK99594.1"/>
    </source>
</evidence>
<protein>
    <submittedName>
        <fullName evidence="2">Glutaredoxin</fullName>
    </submittedName>
</protein>
<accession>A0A2P8DQZ1</accession>
<dbReference type="AlphaFoldDB" id="A0A2P8DQZ1"/>
<feature type="region of interest" description="Disordered" evidence="1">
    <location>
        <begin position="1"/>
        <end position="45"/>
    </location>
</feature>
<feature type="compositionally biased region" description="Basic and acidic residues" evidence="1">
    <location>
        <begin position="24"/>
        <end position="34"/>
    </location>
</feature>
<proteinExistence type="predicted"/>
<name>A0A2P8DQZ1_9ACTN</name>
<dbReference type="SUPFAM" id="SSF52833">
    <property type="entry name" value="Thioredoxin-like"/>
    <property type="match status" value="1"/>
</dbReference>
<reference evidence="2 3" key="1">
    <citation type="submission" date="2018-03" db="EMBL/GenBank/DDBJ databases">
        <title>Genomic Encyclopedia of Archaeal and Bacterial Type Strains, Phase II (KMG-II): from individual species to whole genera.</title>
        <authorList>
            <person name="Goeker M."/>
        </authorList>
    </citation>
    <scope>NUCLEOTIDE SEQUENCE [LARGE SCALE GENOMIC DNA]</scope>
    <source>
        <strain evidence="2 3">DSM 45312</strain>
    </source>
</reference>
<evidence type="ECO:0000313" key="3">
    <source>
        <dbReference type="Proteomes" id="UP000240542"/>
    </source>
</evidence>
<keyword evidence="3" id="KW-1185">Reference proteome</keyword>